<dbReference type="EMBL" id="AB197783">
    <property type="protein sequence ID" value="BAD88796.1"/>
    <property type="molecule type" value="mRNA"/>
</dbReference>
<name>Q5H786_STYPL</name>
<accession>Q5H786</accession>
<dbReference type="Pfam" id="PF14651">
    <property type="entry name" value="Lipocalin_7"/>
    <property type="match status" value="1"/>
</dbReference>
<dbReference type="Gene3D" id="2.40.128.20">
    <property type="match status" value="1"/>
</dbReference>
<evidence type="ECO:0000313" key="2">
    <source>
        <dbReference type="EMBL" id="BAD88796.1"/>
    </source>
</evidence>
<evidence type="ECO:0000256" key="1">
    <source>
        <dbReference type="ARBA" id="ARBA00008390"/>
    </source>
</evidence>
<dbReference type="GO" id="GO:0008289">
    <property type="term" value="F:lipid binding"/>
    <property type="evidence" value="ECO:0007669"/>
    <property type="project" value="InterPro"/>
</dbReference>
<dbReference type="AlphaFoldDB" id="Q5H786"/>
<proteinExistence type="evidence at transcript level"/>
<dbReference type="PANTHER" id="PTHR11955">
    <property type="entry name" value="FATTY ACID BINDING PROTEIN"/>
    <property type="match status" value="1"/>
</dbReference>
<dbReference type="InterPro" id="IPR000463">
    <property type="entry name" value="Fatty_acid-bd"/>
</dbReference>
<dbReference type="CDD" id="cd00742">
    <property type="entry name" value="FABP"/>
    <property type="match status" value="1"/>
</dbReference>
<protein>
    <submittedName>
        <fullName evidence="2">Major allergen</fullName>
    </submittedName>
</protein>
<reference evidence="2" key="1">
    <citation type="submission" date="2004-12" db="EMBL/GenBank/DDBJ databases">
        <title>Molecular cloning and characterization of major allergen of sea squirt.</title>
        <authorList>
            <person name="Shigeta S."/>
            <person name="Wakisaka T."/>
            <person name="Ono K."/>
            <person name="Aki T."/>
            <person name="Kawamoto S."/>
            <person name="Katsutani T."/>
        </authorList>
    </citation>
    <scope>NUCLEOTIDE SEQUENCE</scope>
</reference>
<dbReference type="PRINTS" id="PR00178">
    <property type="entry name" value="FATTYACIDBP"/>
</dbReference>
<sequence length="126" mass="13599">MAFAGTYVLTGRVNYEKFAEASGATPEQIAKGKDVKPKTEITVNGDTYTVKRIFPNQTTTNTFTLGVPTELTLVEGKKAKATVTLEGGKLITQNENSKSVTELSGSELKETITFKGETMSRTSTRA</sequence>
<dbReference type="SUPFAM" id="SSF50814">
    <property type="entry name" value="Lipocalins"/>
    <property type="match status" value="1"/>
</dbReference>
<organism evidence="2">
    <name type="scientific">Styela plicata</name>
    <name type="common">Wrinkled sea squirt</name>
    <name type="synonym">Ascidia plicata</name>
    <dbReference type="NCBI Taxonomy" id="7726"/>
    <lineage>
        <taxon>Eukaryota</taxon>
        <taxon>Metazoa</taxon>
        <taxon>Chordata</taxon>
        <taxon>Tunicata</taxon>
        <taxon>Ascidiacea</taxon>
        <taxon>Stolidobranchia</taxon>
        <taxon>Styelidae</taxon>
        <taxon>Styela</taxon>
    </lineage>
</organism>
<comment type="similarity">
    <text evidence="1">Belongs to the calycin superfamily. Fatty-acid binding protein (FABP) family.</text>
</comment>
<dbReference type="InterPro" id="IPR012674">
    <property type="entry name" value="Calycin"/>
</dbReference>
<dbReference type="InterPro" id="IPR031259">
    <property type="entry name" value="ILBP"/>
</dbReference>